<dbReference type="PANTHER" id="PTHR35394:SF5">
    <property type="entry name" value="DUF3176 DOMAIN-CONTAINING PROTEIN"/>
    <property type="match status" value="1"/>
</dbReference>
<gene>
    <name evidence="2" type="ORF">N0V89_001178</name>
</gene>
<feature type="transmembrane region" description="Helical" evidence="1">
    <location>
        <begin position="265"/>
        <end position="287"/>
    </location>
</feature>
<keyword evidence="3" id="KW-1185">Reference proteome</keyword>
<keyword evidence="1" id="KW-0472">Membrane</keyword>
<keyword evidence="1" id="KW-0812">Transmembrane</keyword>
<protein>
    <submittedName>
        <fullName evidence="2">Uncharacterized protein</fullName>
    </submittedName>
</protein>
<organism evidence="2 3">
    <name type="scientific">Didymosphaeria variabile</name>
    <dbReference type="NCBI Taxonomy" id="1932322"/>
    <lineage>
        <taxon>Eukaryota</taxon>
        <taxon>Fungi</taxon>
        <taxon>Dikarya</taxon>
        <taxon>Ascomycota</taxon>
        <taxon>Pezizomycotina</taxon>
        <taxon>Dothideomycetes</taxon>
        <taxon>Pleosporomycetidae</taxon>
        <taxon>Pleosporales</taxon>
        <taxon>Massarineae</taxon>
        <taxon>Didymosphaeriaceae</taxon>
        <taxon>Didymosphaeria</taxon>
    </lineage>
</organism>
<dbReference type="PANTHER" id="PTHR35394">
    <property type="entry name" value="DUF3176 DOMAIN-CONTAINING PROTEIN"/>
    <property type="match status" value="1"/>
</dbReference>
<evidence type="ECO:0000313" key="3">
    <source>
        <dbReference type="Proteomes" id="UP001140513"/>
    </source>
</evidence>
<accession>A0A9W8XY71</accession>
<proteinExistence type="predicted"/>
<dbReference type="EMBL" id="JAPEUX010000001">
    <property type="protein sequence ID" value="KAJ4360612.1"/>
    <property type="molecule type" value="Genomic_DNA"/>
</dbReference>
<sequence>MCGWFFNASSENPMLMLGYQVDPFTNRSSGEILTTRLLPLIGNVNRKPLFGGSINFRHVRNPLINFVVVSTTEGQDQESVLKSIFHHQKPRALECVLSWCVKTIKSTYNEATYTEIIQDRFINTTTGPFPWTFIKPDSNSTDEVAKVQYLQDITVNPHALEGQGNTSSYGMSNQTAFNILSIFDDYLPSFATLANNASQQYMKFMFWDENPWLREFPENPWSAPNNVTYRMERLATVMTNIMRQAANDTTFGQSFNEETYIEVRWVWLTLPVGLLGLTLVFLAGTVIRTSMEKDRVGVWKNSAIATLLYGLPDEMQRKITDSQGHGTPRSKAKELNVRMLPTKGWRVSGHVLSPIVRKQKPPPGWI</sequence>
<keyword evidence="1" id="KW-1133">Transmembrane helix</keyword>
<dbReference type="AlphaFoldDB" id="A0A9W8XY71"/>
<dbReference type="GeneID" id="80904708"/>
<dbReference type="Proteomes" id="UP001140513">
    <property type="component" value="Unassembled WGS sequence"/>
</dbReference>
<dbReference type="OrthoDB" id="5242705at2759"/>
<name>A0A9W8XY71_9PLEO</name>
<reference evidence="2" key="1">
    <citation type="submission" date="2022-10" db="EMBL/GenBank/DDBJ databases">
        <title>Tapping the CABI collections for fungal endophytes: first genome assemblies for Collariella, Neodidymelliopsis, Ascochyta clinopodiicola, Didymella pomorum, Didymosphaeria variabile, Neocosmospora piperis and Neocucurbitaria cava.</title>
        <authorList>
            <person name="Hill R."/>
        </authorList>
    </citation>
    <scope>NUCLEOTIDE SEQUENCE</scope>
    <source>
        <strain evidence="2">IMI 356815</strain>
    </source>
</reference>
<evidence type="ECO:0000313" key="2">
    <source>
        <dbReference type="EMBL" id="KAJ4360612.1"/>
    </source>
</evidence>
<comment type="caution">
    <text evidence="2">The sequence shown here is derived from an EMBL/GenBank/DDBJ whole genome shotgun (WGS) entry which is preliminary data.</text>
</comment>
<dbReference type="RefSeq" id="XP_056076814.1">
    <property type="nucleotide sequence ID" value="XM_056209992.1"/>
</dbReference>
<evidence type="ECO:0000256" key="1">
    <source>
        <dbReference type="SAM" id="Phobius"/>
    </source>
</evidence>